<evidence type="ECO:0000256" key="1">
    <source>
        <dbReference type="ARBA" id="ARBA00022737"/>
    </source>
</evidence>
<feature type="domain" description="GPI inositol-deacylase winged helix" evidence="4">
    <location>
        <begin position="554"/>
        <end position="632"/>
    </location>
</feature>
<evidence type="ECO:0000313" key="7">
    <source>
        <dbReference type="EMBL" id="KAH0563181.1"/>
    </source>
</evidence>
<keyword evidence="2" id="KW-0040">ANK repeat</keyword>
<dbReference type="SUPFAM" id="SSF48403">
    <property type="entry name" value="Ankyrin repeat"/>
    <property type="match status" value="1"/>
</dbReference>
<dbReference type="SMART" id="SM00248">
    <property type="entry name" value="ANK"/>
    <property type="match status" value="6"/>
</dbReference>
<dbReference type="InterPro" id="IPR027417">
    <property type="entry name" value="P-loop_NTPase"/>
</dbReference>
<dbReference type="EMBL" id="JAGHQM010000240">
    <property type="protein sequence ID" value="KAH0563181.1"/>
    <property type="molecule type" value="Genomic_DNA"/>
</dbReference>
<evidence type="ECO:0000256" key="2">
    <source>
        <dbReference type="PROSITE-ProRule" id="PRU00023"/>
    </source>
</evidence>
<feature type="compositionally biased region" description="Basic and acidic residues" evidence="3">
    <location>
        <begin position="1337"/>
        <end position="1352"/>
    </location>
</feature>
<dbReference type="Gene3D" id="3.40.50.300">
    <property type="entry name" value="P-loop containing nucleotide triphosphate hydrolases"/>
    <property type="match status" value="1"/>
</dbReference>
<gene>
    <name evidence="7" type="ORF">GP486_002248</name>
</gene>
<keyword evidence="1" id="KW-0677">Repeat</keyword>
<feature type="compositionally biased region" description="Polar residues" evidence="3">
    <location>
        <begin position="1293"/>
        <end position="1306"/>
    </location>
</feature>
<reference evidence="7" key="1">
    <citation type="submission" date="2021-03" db="EMBL/GenBank/DDBJ databases">
        <title>Comparative genomics and phylogenomic investigation of the class Geoglossomycetes provide insights into ecological specialization and systematics.</title>
        <authorList>
            <person name="Melie T."/>
            <person name="Pirro S."/>
            <person name="Miller A.N."/>
            <person name="Quandt A."/>
        </authorList>
    </citation>
    <scope>NUCLEOTIDE SEQUENCE</scope>
    <source>
        <strain evidence="7">CAQ_001_2017</strain>
    </source>
</reference>
<dbReference type="InterPro" id="IPR054471">
    <property type="entry name" value="GPIID_WHD"/>
</dbReference>
<dbReference type="InterPro" id="IPR036770">
    <property type="entry name" value="Ankyrin_rpt-contain_sf"/>
</dbReference>
<dbReference type="SUPFAM" id="SSF52540">
    <property type="entry name" value="P-loop containing nucleoside triphosphate hydrolases"/>
    <property type="match status" value="1"/>
</dbReference>
<protein>
    <recommendedName>
        <fullName evidence="9">NACHT domain-containing protein</fullName>
    </recommendedName>
</protein>
<sequence>MESLLSGHAPAFQKALDNFRSNVAQSDQDEFKYTTLEDLQRSILEIQEKHASGRKAKNMARLNPFLKAMEQYGKVIEVFLNTSEFVAFVWVCECLPNKRILADLKPLEGPTKFLLQVASTFVEAFDELLDAYNDIGESLPMLAQYESLFQEKRYMGEVLELIYVDILKFHQEAYKYFKQRVWKQLFQITWKSFRFRFKPVLEDLRRHKDLVEKQASLYQYEEVQRVRITAETEFRSLREAEDLRQRWAVQDFLSAANVEEDQEIKASVRAKYPGVCSWILNHKSVQAWSDPNLHSSPLLWIKGIPGSGKTTLASFLVEQLRKTPSNHVVFFYCKHEDKDRNSFVALARAMIGQIVLQNDSLVPYVYEKAATCGEKPLKTLKRSQDILEIALKSLDRVCIIIDGLDECPPSEKETIASWFQTLIRSMSEDDYADMKCIFLCQSDKETSKLFKGLPSVLMGSADLAGDIETFCKIEGEKIKNKFALLDPEKDEIIQKVSHEAKDMFLYAKLVMKNLLDQTRLANLRKEMQPGRFPKGINQAYGRIVDRILDKESTEREGAEQLLGLLACAKRPLKWTEIQGAISIDLGAKIVDFDGRCFRADSKDLCGSLVEIRPGGTVELVHMTAKHYLIYQGYISLKKEEFSFARLCLEYLSMRCFNSGLAEHVIQEFIETGHYAFAEYAITYWSEHLLGAIRTLEALDLESLAHFIDVFLNTHFSPAPSTQPIPELIEKNIERFRPHTFYDNLGQAIVVLEDRKRSNPKAKDPINNLDLEDVLCRIRSLMEKMSSSEKTKHNLERIHGVNIFKCSRIDCTSFFEGFSNLDDCRQHQRRHDRRFHCTFEGCVAVQSGFASSIGLQRHFERFHDPSSVTGFPCYREPSKDDVKRAIKEANIPVIEQFLQNENPKGHMLEFEPYRTTTKSLWQTAINYPDDEVIGLLIRHTKFQGTRALSSILRLATAAGQTDLVHRFIGDESCHQSRESMAWEAIDVAISHNNVDILRILINNDLLKTSSANLTEAQYRLSRACVSGSLSCVQYFVSECALDPFQHTNSQLSLHIEAQNGIARRTQLSKELRTHSPLYNAIAAGHRSVVKYLLNLEDIQRLSKPEEGGTLLTTAATNGHEEIVEMLTNHKDIISKFLEQNYLIKAKLYNAVRSGKEGLVKELLPQAGPDYDMPDRNGCSMLMYAALNGLEYTVEYLLQKGANVGKIGNCPEATASTSPDQSALILAVFNGHTRVVRRLLQCPGIQVGGYIVPRKGQKKAGRYQNSFQVAELKGHGSISQLLRNHEHDTRIAGMPSQTQHQPSTSTNIGLIEEPPALDRDEPGNSSDGELPVMPESDDGGTRPEISGERWKEYSGEEPPALGRDELDNSSDKELPVMPESDDGGTKSEVSEEEWWEEYHRG</sequence>
<evidence type="ECO:0000313" key="8">
    <source>
        <dbReference type="Proteomes" id="UP000750711"/>
    </source>
</evidence>
<feature type="domain" description="DUF7708" evidence="5">
    <location>
        <begin position="111"/>
        <end position="218"/>
    </location>
</feature>
<dbReference type="PANTHER" id="PTHR10039">
    <property type="entry name" value="AMELOGENIN"/>
    <property type="match status" value="1"/>
</dbReference>
<proteinExistence type="predicted"/>
<evidence type="ECO:0000259" key="5">
    <source>
        <dbReference type="Pfam" id="PF24809"/>
    </source>
</evidence>
<feature type="region of interest" description="Disordered" evidence="3">
    <location>
        <begin position="1291"/>
        <end position="1399"/>
    </location>
</feature>
<dbReference type="Pfam" id="PF24883">
    <property type="entry name" value="NPHP3_N"/>
    <property type="match status" value="1"/>
</dbReference>
<evidence type="ECO:0000256" key="3">
    <source>
        <dbReference type="SAM" id="MobiDB-lite"/>
    </source>
</evidence>
<dbReference type="Proteomes" id="UP000750711">
    <property type="component" value="Unassembled WGS sequence"/>
</dbReference>
<evidence type="ECO:0008006" key="9">
    <source>
        <dbReference type="Google" id="ProtNLM"/>
    </source>
</evidence>
<dbReference type="InterPro" id="IPR056125">
    <property type="entry name" value="DUF7708"/>
</dbReference>
<feature type="domain" description="Nephrocystin 3-like N-terminal" evidence="6">
    <location>
        <begin position="274"/>
        <end position="425"/>
    </location>
</feature>
<keyword evidence="8" id="KW-1185">Reference proteome</keyword>
<evidence type="ECO:0000259" key="6">
    <source>
        <dbReference type="Pfam" id="PF24883"/>
    </source>
</evidence>
<accession>A0A9P8RRW1</accession>
<feature type="compositionally biased region" description="Basic and acidic residues" evidence="3">
    <location>
        <begin position="1360"/>
        <end position="1372"/>
    </location>
</feature>
<comment type="caution">
    <text evidence="7">The sequence shown here is derived from an EMBL/GenBank/DDBJ whole genome shotgun (WGS) entry which is preliminary data.</text>
</comment>
<dbReference type="Pfam" id="PF22939">
    <property type="entry name" value="WHD_GPIID"/>
    <property type="match status" value="1"/>
</dbReference>
<dbReference type="PROSITE" id="PS50297">
    <property type="entry name" value="ANK_REP_REGION"/>
    <property type="match status" value="1"/>
</dbReference>
<dbReference type="PANTHER" id="PTHR10039:SF14">
    <property type="entry name" value="NACHT DOMAIN-CONTAINING PROTEIN"/>
    <property type="match status" value="1"/>
</dbReference>
<dbReference type="PROSITE" id="PS50088">
    <property type="entry name" value="ANK_REPEAT"/>
    <property type="match status" value="1"/>
</dbReference>
<evidence type="ECO:0000259" key="4">
    <source>
        <dbReference type="Pfam" id="PF22939"/>
    </source>
</evidence>
<dbReference type="InterPro" id="IPR002110">
    <property type="entry name" value="Ankyrin_rpt"/>
</dbReference>
<name>A0A9P8RRW1_9PEZI</name>
<dbReference type="Pfam" id="PF24809">
    <property type="entry name" value="DUF7708"/>
    <property type="match status" value="1"/>
</dbReference>
<dbReference type="InterPro" id="IPR056884">
    <property type="entry name" value="NPHP3-like_N"/>
</dbReference>
<dbReference type="Pfam" id="PF12796">
    <property type="entry name" value="Ank_2"/>
    <property type="match status" value="2"/>
</dbReference>
<dbReference type="Gene3D" id="1.25.40.20">
    <property type="entry name" value="Ankyrin repeat-containing domain"/>
    <property type="match status" value="2"/>
</dbReference>
<feature type="repeat" description="ANK" evidence="2">
    <location>
        <begin position="1175"/>
        <end position="1207"/>
    </location>
</feature>
<organism evidence="7 8">
    <name type="scientific">Trichoglossum hirsutum</name>
    <dbReference type="NCBI Taxonomy" id="265104"/>
    <lineage>
        <taxon>Eukaryota</taxon>
        <taxon>Fungi</taxon>
        <taxon>Dikarya</taxon>
        <taxon>Ascomycota</taxon>
        <taxon>Pezizomycotina</taxon>
        <taxon>Geoglossomycetes</taxon>
        <taxon>Geoglossales</taxon>
        <taxon>Geoglossaceae</taxon>
        <taxon>Trichoglossum</taxon>
    </lineage>
</organism>